<protein>
    <submittedName>
        <fullName evidence="1">Uncharacterized protein</fullName>
    </submittedName>
</protein>
<dbReference type="Proteomes" id="UP000289775">
    <property type="component" value="Unassembled WGS sequence"/>
</dbReference>
<dbReference type="OrthoDB" id="1364824at2"/>
<dbReference type="EMBL" id="JUIW01000003">
    <property type="protein sequence ID" value="RYJ44567.1"/>
    <property type="molecule type" value="Genomic_DNA"/>
</dbReference>
<dbReference type="AlphaFoldDB" id="A0A444WFG6"/>
<accession>A0A444WFG6</accession>
<dbReference type="RefSeq" id="WP_129750321.1">
    <property type="nucleotide sequence ID" value="NZ_JUIW01000003.1"/>
</dbReference>
<evidence type="ECO:0000313" key="1">
    <source>
        <dbReference type="EMBL" id="RYJ44567.1"/>
    </source>
</evidence>
<reference evidence="1 2" key="1">
    <citation type="submission" date="2014-12" db="EMBL/GenBank/DDBJ databases">
        <title>Genome sequence of Flavobacterium beibuense RSKm HC5.</title>
        <authorList>
            <person name="Kim J.F."/>
            <person name="Song J.Y."/>
            <person name="Kwak M.-J."/>
            <person name="Lee S.-W."/>
        </authorList>
    </citation>
    <scope>NUCLEOTIDE SEQUENCE [LARGE SCALE GENOMIC DNA]</scope>
    <source>
        <strain evidence="1 2">RSKm HC5</strain>
    </source>
</reference>
<sequence length="100" mass="11885">MHINNNIPHEIVELSEIKKAYNHYLSSYEAQQDIENYTYIAENRNTINHHLRELYTKIALQQQTQKAHNQNVRYTKYTACTIEKSAILHFNSDSRFSITE</sequence>
<organism evidence="1 2">
    <name type="scientific">Flavobacterium beibuense</name>
    <dbReference type="NCBI Taxonomy" id="657326"/>
    <lineage>
        <taxon>Bacteria</taxon>
        <taxon>Pseudomonadati</taxon>
        <taxon>Bacteroidota</taxon>
        <taxon>Flavobacteriia</taxon>
        <taxon>Flavobacteriales</taxon>
        <taxon>Flavobacteriaceae</taxon>
        <taxon>Flavobacterium</taxon>
    </lineage>
</organism>
<proteinExistence type="predicted"/>
<comment type="caution">
    <text evidence="1">The sequence shown here is derived from an EMBL/GenBank/DDBJ whole genome shotgun (WGS) entry which is preliminary data.</text>
</comment>
<gene>
    <name evidence="1" type="ORF">NU09_1177</name>
</gene>
<evidence type="ECO:0000313" key="2">
    <source>
        <dbReference type="Proteomes" id="UP000289775"/>
    </source>
</evidence>
<keyword evidence="2" id="KW-1185">Reference proteome</keyword>
<name>A0A444WFG6_9FLAO</name>